<organism evidence="8 9">
    <name type="scientific">Yarrowia lipolytica</name>
    <name type="common">Candida lipolytica</name>
    <dbReference type="NCBI Taxonomy" id="4952"/>
    <lineage>
        <taxon>Eukaryota</taxon>
        <taxon>Fungi</taxon>
        <taxon>Dikarya</taxon>
        <taxon>Ascomycota</taxon>
        <taxon>Saccharomycotina</taxon>
        <taxon>Dipodascomycetes</taxon>
        <taxon>Dipodascales</taxon>
        <taxon>Dipodascales incertae sedis</taxon>
        <taxon>Yarrowia</taxon>
    </lineage>
</organism>
<gene>
    <name evidence="8" type="ORF">YALI1_D35258g</name>
</gene>
<dbReference type="KEGG" id="yli:2911174"/>
<feature type="transmembrane region" description="Helical" evidence="7">
    <location>
        <begin position="536"/>
        <end position="555"/>
    </location>
</feature>
<keyword evidence="3 7" id="KW-0812">Transmembrane</keyword>
<dbReference type="GO" id="GO:0042910">
    <property type="term" value="F:xenobiotic transmembrane transporter activity"/>
    <property type="evidence" value="ECO:0007669"/>
    <property type="project" value="InterPro"/>
</dbReference>
<feature type="transmembrane region" description="Helical" evidence="7">
    <location>
        <begin position="561"/>
        <end position="583"/>
    </location>
</feature>
<evidence type="ECO:0008006" key="10">
    <source>
        <dbReference type="Google" id="ProtNLM"/>
    </source>
</evidence>
<dbReference type="PANTHER" id="PTHR11206">
    <property type="entry name" value="MULTIDRUG RESISTANCE PROTEIN"/>
    <property type="match status" value="1"/>
</dbReference>
<feature type="transmembrane region" description="Helical" evidence="7">
    <location>
        <begin position="422"/>
        <end position="442"/>
    </location>
</feature>
<evidence type="ECO:0000256" key="5">
    <source>
        <dbReference type="ARBA" id="ARBA00023136"/>
    </source>
</evidence>
<feature type="region of interest" description="Disordered" evidence="6">
    <location>
        <begin position="80"/>
        <end position="126"/>
    </location>
</feature>
<evidence type="ECO:0000256" key="4">
    <source>
        <dbReference type="ARBA" id="ARBA00022989"/>
    </source>
</evidence>
<dbReference type="Pfam" id="PF01554">
    <property type="entry name" value="MatE"/>
    <property type="match status" value="2"/>
</dbReference>
<feature type="transmembrane region" description="Helical" evidence="7">
    <location>
        <begin position="384"/>
        <end position="402"/>
    </location>
</feature>
<evidence type="ECO:0000256" key="6">
    <source>
        <dbReference type="SAM" id="MobiDB-lite"/>
    </source>
</evidence>
<feature type="transmembrane region" description="Helical" evidence="7">
    <location>
        <begin position="235"/>
        <end position="258"/>
    </location>
</feature>
<evidence type="ECO:0000313" key="8">
    <source>
        <dbReference type="EMBL" id="AOW04695.1"/>
    </source>
</evidence>
<dbReference type="NCBIfam" id="TIGR00797">
    <property type="entry name" value="matE"/>
    <property type="match status" value="1"/>
</dbReference>
<dbReference type="InterPro" id="IPR045069">
    <property type="entry name" value="MATE_euk"/>
</dbReference>
<evidence type="ECO:0000256" key="1">
    <source>
        <dbReference type="ARBA" id="ARBA00004141"/>
    </source>
</evidence>
<feature type="transmembrane region" description="Helical" evidence="7">
    <location>
        <begin position="196"/>
        <end position="215"/>
    </location>
</feature>
<feature type="transmembrane region" description="Helical" evidence="7">
    <location>
        <begin position="160"/>
        <end position="184"/>
    </location>
</feature>
<evidence type="ECO:0000256" key="2">
    <source>
        <dbReference type="ARBA" id="ARBA00010199"/>
    </source>
</evidence>
<accession>A0A1D8NGD4</accession>
<dbReference type="eggNOG" id="KOG1347">
    <property type="taxonomic scope" value="Eukaryota"/>
</dbReference>
<feature type="transmembrane region" description="Helical" evidence="7">
    <location>
        <begin position="273"/>
        <end position="294"/>
    </location>
</feature>
<dbReference type="VEuPathDB" id="FungiDB:YALI1_D35258g"/>
<dbReference type="AlphaFoldDB" id="A0A1D8NGD4"/>
<feature type="transmembrane region" description="Helical" evidence="7">
    <location>
        <begin position="336"/>
        <end position="363"/>
    </location>
</feature>
<reference evidence="8 9" key="1">
    <citation type="journal article" date="2016" name="PLoS ONE">
        <title>Sequence Assembly of Yarrowia lipolytica Strain W29/CLIB89 Shows Transposable Element Diversity.</title>
        <authorList>
            <person name="Magnan C."/>
            <person name="Yu J."/>
            <person name="Chang I."/>
            <person name="Jahn E."/>
            <person name="Kanomata Y."/>
            <person name="Wu J."/>
            <person name="Zeller M."/>
            <person name="Oakes M."/>
            <person name="Baldi P."/>
            <person name="Sandmeyer S."/>
        </authorList>
    </citation>
    <scope>NUCLEOTIDE SEQUENCE [LARGE SCALE GENOMIC DNA]</scope>
    <source>
        <strain evidence="9">CLIB89(W29)</strain>
    </source>
</reference>
<sequence length="600" mass="65107">MENHKNDPECNAAKAAAANIFPASPMANSMMFGSSYSQSYNKSFMKRHSGEYNRHSGEYRHSGESNRFSGDFQRVNEDLESASETTHLNPRPARPSMAVSSSSEPSTNHASNNTIREPSDTPVYGTTAASISTTSLDPEDNVWEDVPSQKRSQDVRELKILWQYSLPLAVTFLLQYSLTVASIFSVGHLGKEELGAVSLACMTSNITGFALFQGLSTCLDTLCCQAYGAGNMRKVGIYFQQCVCMSILVFLPIAAIWMCSEPLLALIIPEGQLAALAALYLQIVALGVPGYIVFECGKKYLQAQGIFMAGTYVLAICAPLNAFLNWLLVWDKHVGIGYAGAPVAVVITEWAMAILIIAYIAFVDGRQCWFGISPRAAFSNWGPMLRLAIPGVIMVEAEFLAFEILTLASSYFGSAALAAQSVLSTVMALAYQIPFSVAIAASTRVAHFIGAAQPQSAKRAARIALYSTVLISTFNCTTLFLFRRPIAGLFSSDVDVVNLVAFVLPLCAVGQFFDCISSVVAGVLRGQGRQKIGGYVNLFYYYAVATPLSLFFGFICKWELMGLWAGIIVGIVGIAATEAYFVLTSDWNAIIEKNAAMHRD</sequence>
<name>A0A1D8NGD4_YARLL</name>
<feature type="transmembrane region" description="Helical" evidence="7">
    <location>
        <begin position="306"/>
        <end position="330"/>
    </location>
</feature>
<dbReference type="CDD" id="cd13132">
    <property type="entry name" value="MATE_eukaryotic"/>
    <property type="match status" value="1"/>
</dbReference>
<proteinExistence type="inferred from homology"/>
<dbReference type="Proteomes" id="UP000182444">
    <property type="component" value="Chromosome 1D"/>
</dbReference>
<dbReference type="GeneID" id="2911174"/>
<dbReference type="VEuPathDB" id="FungiDB:YALI0_D26730g"/>
<feature type="transmembrane region" description="Helical" evidence="7">
    <location>
        <begin position="463"/>
        <end position="482"/>
    </location>
</feature>
<dbReference type="GO" id="GO:0015297">
    <property type="term" value="F:antiporter activity"/>
    <property type="evidence" value="ECO:0007669"/>
    <property type="project" value="InterPro"/>
</dbReference>
<dbReference type="RefSeq" id="XP_503330.2">
    <property type="nucleotide sequence ID" value="XM_503330.2"/>
</dbReference>
<dbReference type="GO" id="GO:1990961">
    <property type="term" value="P:xenobiotic detoxification by transmembrane export across the plasma membrane"/>
    <property type="evidence" value="ECO:0007669"/>
    <property type="project" value="InterPro"/>
</dbReference>
<feature type="transmembrane region" description="Helical" evidence="7">
    <location>
        <begin position="502"/>
        <end position="524"/>
    </location>
</feature>
<feature type="compositionally biased region" description="Polar residues" evidence="6">
    <location>
        <begin position="107"/>
        <end position="116"/>
    </location>
</feature>
<comment type="similarity">
    <text evidence="2">Belongs to the multi antimicrobial extrusion (MATE) (TC 2.A.66.1) family.</text>
</comment>
<evidence type="ECO:0000313" key="9">
    <source>
        <dbReference type="Proteomes" id="UP000182444"/>
    </source>
</evidence>
<comment type="subcellular location">
    <subcellularLocation>
        <location evidence="1">Membrane</location>
        <topology evidence="1">Multi-pass membrane protein</topology>
    </subcellularLocation>
</comment>
<protein>
    <recommendedName>
        <fullName evidence="10">Mate-domain-containing protein</fullName>
    </recommendedName>
</protein>
<keyword evidence="4 7" id="KW-1133">Transmembrane helix</keyword>
<feature type="compositionally biased region" description="Low complexity" evidence="6">
    <location>
        <begin position="90"/>
        <end position="106"/>
    </location>
</feature>
<dbReference type="InterPro" id="IPR002528">
    <property type="entry name" value="MATE_fam"/>
</dbReference>
<dbReference type="OrthoDB" id="2126698at2759"/>
<dbReference type="GO" id="GO:0016020">
    <property type="term" value="C:membrane"/>
    <property type="evidence" value="ECO:0007669"/>
    <property type="project" value="UniProtKB-SubCell"/>
</dbReference>
<evidence type="ECO:0000256" key="3">
    <source>
        <dbReference type="ARBA" id="ARBA00022692"/>
    </source>
</evidence>
<keyword evidence="5 7" id="KW-0472">Membrane</keyword>
<evidence type="ECO:0000256" key="7">
    <source>
        <dbReference type="SAM" id="Phobius"/>
    </source>
</evidence>
<dbReference type="EMBL" id="CP017556">
    <property type="protein sequence ID" value="AOW04695.1"/>
    <property type="molecule type" value="Genomic_DNA"/>
</dbReference>